<sequence length="556" mass="64341">MDKKWVIVFLIYADFRTKESFSMSEEMRVEINDMLRSVIKVPINPDRARLFVIFNGIKYFFPATGKAPRTETRFIMYEMVKCQHKRGNCFGRCEVNRADVTTLQDSNKLSHILSYIEVMDDEEVFFVTWDHGNAFGIFREEPHPLPQIRKPINDSQELQRFPYLRLFWERAMEVEDMEAHQFKSEPGYAFFTVQAGHDLFAVSAKKEIAESVIPLLTSDKSRNFFRIEKGRKKLVFDTSAAEPTLSEIGFQESEVTELLHNHELADAFRDWLGDRKVGVLLMMNCWMMNLHTMYAMKDRVQCLVAPQGDIANPGYNYREILSFIYYSETPVTARGLAEECIRTSENAFAKRRARILNPQNPKTIDSWKIIAVDLQTIDVQGKKVFDQQLQSLQQLVTAIIEAVSQNPTPELKYMLKYVRSVCFDFTNNRTIMVDFLNWCMSVKSADHFFLPDHSQVFGSLDSMIIELRNYILGVNGKQSLQIKATKGIAVYSFPDPLLPVAVINLPPTGYSLFFPQYAFADKPNLIDNVRSDRLLNGPLESWKEFLKKVIDKEITF</sequence>
<accession>A0A3B7N6C1</accession>
<dbReference type="AlphaFoldDB" id="A0A3B7N6C1"/>
<keyword evidence="2" id="KW-1185">Reference proteome</keyword>
<dbReference type="InterPro" id="IPR005077">
    <property type="entry name" value="Peptidase_C11"/>
</dbReference>
<gene>
    <name evidence="1" type="ORF">D3H65_28055</name>
</gene>
<name>A0A3B7N6C1_9BACT</name>
<evidence type="ECO:0000313" key="1">
    <source>
        <dbReference type="EMBL" id="AXY77601.1"/>
    </source>
</evidence>
<dbReference type="EMBL" id="CP032157">
    <property type="protein sequence ID" value="AXY77601.1"/>
    <property type="molecule type" value="Genomic_DNA"/>
</dbReference>
<proteinExistence type="predicted"/>
<dbReference type="KEGG" id="pseg:D3H65_28055"/>
<dbReference type="RefSeq" id="WP_119053474.1">
    <property type="nucleotide sequence ID" value="NZ_CP032157.1"/>
</dbReference>
<evidence type="ECO:0000313" key="2">
    <source>
        <dbReference type="Proteomes" id="UP000263900"/>
    </source>
</evidence>
<reference evidence="1 2" key="1">
    <citation type="submission" date="2018-09" db="EMBL/GenBank/DDBJ databases">
        <title>Genome sequencing of strain 6GH32-13.</title>
        <authorList>
            <person name="Weon H.-Y."/>
            <person name="Heo J."/>
            <person name="Kwon S.-W."/>
        </authorList>
    </citation>
    <scope>NUCLEOTIDE SEQUENCE [LARGE SCALE GENOMIC DNA]</scope>
    <source>
        <strain evidence="1 2">5GH32-13</strain>
    </source>
</reference>
<protein>
    <submittedName>
        <fullName evidence="1">Uncharacterized protein</fullName>
    </submittedName>
</protein>
<organism evidence="1 2">
    <name type="scientific">Paraflavitalea soli</name>
    <dbReference type="NCBI Taxonomy" id="2315862"/>
    <lineage>
        <taxon>Bacteria</taxon>
        <taxon>Pseudomonadati</taxon>
        <taxon>Bacteroidota</taxon>
        <taxon>Chitinophagia</taxon>
        <taxon>Chitinophagales</taxon>
        <taxon>Chitinophagaceae</taxon>
        <taxon>Paraflavitalea</taxon>
    </lineage>
</organism>
<dbReference type="Proteomes" id="UP000263900">
    <property type="component" value="Chromosome"/>
</dbReference>
<dbReference type="Pfam" id="PF03415">
    <property type="entry name" value="Peptidase_C11"/>
    <property type="match status" value="1"/>
</dbReference>
<dbReference type="OrthoDB" id="780569at2"/>